<dbReference type="EMBL" id="KV875797">
    <property type="protein sequence ID" value="RZR72983.1"/>
    <property type="molecule type" value="Genomic_DNA"/>
</dbReference>
<proteinExistence type="predicted"/>
<organism evidence="2">
    <name type="scientific">Ensete ventricosum</name>
    <name type="common">Abyssinian banana</name>
    <name type="synonym">Musa ensete</name>
    <dbReference type="NCBI Taxonomy" id="4639"/>
    <lineage>
        <taxon>Eukaryota</taxon>
        <taxon>Viridiplantae</taxon>
        <taxon>Streptophyta</taxon>
        <taxon>Embryophyta</taxon>
        <taxon>Tracheophyta</taxon>
        <taxon>Spermatophyta</taxon>
        <taxon>Magnoliopsida</taxon>
        <taxon>Liliopsida</taxon>
        <taxon>Zingiberales</taxon>
        <taxon>Musaceae</taxon>
        <taxon>Ensete</taxon>
    </lineage>
</organism>
<name>A0A445MFJ9_ENSVE</name>
<dbReference type="PANTHER" id="PTHR46631">
    <property type="entry name" value="60S RIBOSOMAL PROTEIN L18A-LIKE"/>
    <property type="match status" value="1"/>
</dbReference>
<feature type="transmembrane region" description="Helical" evidence="1">
    <location>
        <begin position="30"/>
        <end position="56"/>
    </location>
</feature>
<evidence type="ECO:0000313" key="2">
    <source>
        <dbReference type="EMBL" id="RZR72983.1"/>
    </source>
</evidence>
<keyword evidence="1" id="KW-0812">Transmembrane</keyword>
<evidence type="ECO:0000256" key="1">
    <source>
        <dbReference type="SAM" id="Phobius"/>
    </source>
</evidence>
<sequence length="89" mass="10036">MFHHHLLGYASVVEGRPLRLPRLPCCGLGIGWLLFIIGFFLAAIPWYVGAFILLCARIDYREKPGLVACSIAVSEFFSKDMYVVLLLCF</sequence>
<dbReference type="Proteomes" id="UP000290560">
    <property type="component" value="Unassembled WGS sequence"/>
</dbReference>
<dbReference type="AlphaFoldDB" id="A0A445MFJ9"/>
<keyword evidence="1" id="KW-1133">Transmembrane helix</keyword>
<gene>
    <name evidence="2" type="ORF">BHM03_00018936</name>
</gene>
<keyword evidence="1" id="KW-0472">Membrane</keyword>
<accession>A0A445MFJ9</accession>
<protein>
    <submittedName>
        <fullName evidence="2">Uncharacterized protein</fullName>
    </submittedName>
</protein>
<reference evidence="2" key="1">
    <citation type="journal article" date="2018" name="Data Brief">
        <title>Genome sequence data from 17 accessions of Ensete ventricosum, a staple food crop for millions in Ethiopia.</title>
        <authorList>
            <person name="Yemataw Z."/>
            <person name="Muzemil S."/>
            <person name="Ambachew D."/>
            <person name="Tripathi L."/>
            <person name="Tesfaye K."/>
            <person name="Chala A."/>
            <person name="Farbos A."/>
            <person name="O'Neill P."/>
            <person name="Moore K."/>
            <person name="Grant M."/>
            <person name="Studholme D.J."/>
        </authorList>
    </citation>
    <scope>NUCLEOTIDE SEQUENCE [LARGE SCALE GENOMIC DNA]</scope>
    <source>
        <tissue evidence="2">Leaf</tissue>
    </source>
</reference>
<dbReference type="InterPro" id="IPR044804">
    <property type="entry name" value="Ribosomal_eL20z-like"/>
</dbReference>
<dbReference type="PANTHER" id="PTHR46631:SF27">
    <property type="entry name" value="OS05G0564800 PROTEIN"/>
    <property type="match status" value="1"/>
</dbReference>